<dbReference type="Pfam" id="PF04230">
    <property type="entry name" value="PS_pyruv_trans"/>
    <property type="match status" value="1"/>
</dbReference>
<dbReference type="InterPro" id="IPR007345">
    <property type="entry name" value="Polysacch_pyruvyl_Trfase"/>
</dbReference>
<accession>A0A063Y478</accession>
<keyword evidence="3" id="KW-1185">Reference proteome</keyword>
<evidence type="ECO:0000259" key="1">
    <source>
        <dbReference type="Pfam" id="PF04230"/>
    </source>
</evidence>
<sequence>MKVGIITYHASHNIGSMLQSYALQNVFRENYKFDVEFVDYSSEAQRDMYSIYPKVSNYKGVIKNIISFLFYKKFQQRFEQFENFKLKYLKLSKKNISNSKDFHDVYDLIVCGSDQIWNVNCFDYTYFYMGDFSHKAPVISYAASLGGQNLLNSKNCFIYKELLNKFDAISVREENGSLWLRDICDTDIEIVPDPTILAEFNIWHDLSNEADYENKYGDYIFFYGVPFSKKTYSIIQKISKKLNKKVVMIDYKSYLYNFCKFRGFVVHGETSPIDFINLVKHASLVITTSYHGTIFSTIFKKNFWTLTYKETNKDDDRITYLLEQLDFRDRMIFMEDYESYDLTADVDYSNYKETINGLKKVGFSYIDETLKKICV</sequence>
<comment type="caution">
    <text evidence="2">The sequence shown here is derived from an EMBL/GenBank/DDBJ whole genome shotgun (WGS) entry which is preliminary data.</text>
</comment>
<reference evidence="2 3" key="1">
    <citation type="journal article" date="2005" name="Int. J. Syst. Evol. Microbiol.">
        <title>Nitrincola lacisaponensis gen. nov., sp. nov., a novel alkaliphilic bacterium isolated from an alkaline, saline lake.</title>
        <authorList>
            <person name="Dimitriu P.A."/>
            <person name="Shukla S.K."/>
            <person name="Conradt J."/>
            <person name="Marquez M.C."/>
            <person name="Ventosa A."/>
            <person name="Maglia A."/>
            <person name="Peyton B.M."/>
            <person name="Pinkart H.C."/>
            <person name="Mormile M.R."/>
        </authorList>
    </citation>
    <scope>NUCLEOTIDE SEQUENCE [LARGE SCALE GENOMIC DNA]</scope>
    <source>
        <strain evidence="2 3">4CA</strain>
    </source>
</reference>
<dbReference type="RefSeq" id="WP_036542809.1">
    <property type="nucleotide sequence ID" value="NZ_JMSZ01000007.1"/>
</dbReference>
<protein>
    <recommendedName>
        <fullName evidence="1">Polysaccharide pyruvyl transferase domain-containing protein</fullName>
    </recommendedName>
</protein>
<name>A0A063Y478_9GAMM</name>
<evidence type="ECO:0000313" key="2">
    <source>
        <dbReference type="EMBL" id="KDE41138.1"/>
    </source>
</evidence>
<dbReference type="Proteomes" id="UP000027318">
    <property type="component" value="Unassembled WGS sequence"/>
</dbReference>
<dbReference type="AlphaFoldDB" id="A0A063Y478"/>
<proteinExistence type="predicted"/>
<dbReference type="EMBL" id="JMSZ01000007">
    <property type="protein sequence ID" value="KDE41138.1"/>
    <property type="molecule type" value="Genomic_DNA"/>
</dbReference>
<gene>
    <name evidence="2" type="ORF">ADINL_0211</name>
</gene>
<feature type="domain" description="Polysaccharide pyruvyl transferase" evidence="1">
    <location>
        <begin position="13"/>
        <end position="309"/>
    </location>
</feature>
<dbReference type="OrthoDB" id="9799278at2"/>
<dbReference type="STRING" id="267850.ADINL_0211"/>
<evidence type="ECO:0000313" key="3">
    <source>
        <dbReference type="Proteomes" id="UP000027318"/>
    </source>
</evidence>
<organism evidence="2 3">
    <name type="scientific">Nitrincola lacisaponensis</name>
    <dbReference type="NCBI Taxonomy" id="267850"/>
    <lineage>
        <taxon>Bacteria</taxon>
        <taxon>Pseudomonadati</taxon>
        <taxon>Pseudomonadota</taxon>
        <taxon>Gammaproteobacteria</taxon>
        <taxon>Oceanospirillales</taxon>
        <taxon>Oceanospirillaceae</taxon>
        <taxon>Nitrincola</taxon>
    </lineage>
</organism>